<dbReference type="Pfam" id="PF00069">
    <property type="entry name" value="Pkinase"/>
    <property type="match status" value="1"/>
</dbReference>
<accession>A0ABM4DLL2</accession>
<dbReference type="InterPro" id="IPR045906">
    <property type="entry name" value="ULK4"/>
</dbReference>
<dbReference type="SUPFAM" id="SSF48371">
    <property type="entry name" value="ARM repeat"/>
    <property type="match status" value="2"/>
</dbReference>
<dbReference type="Pfam" id="PF23606">
    <property type="entry name" value="HEAT_ULK4"/>
    <property type="match status" value="1"/>
</dbReference>
<dbReference type="InterPro" id="IPR056981">
    <property type="entry name" value="HEAT_ULK4_RUNKEL"/>
</dbReference>
<sequence length="1282" mass="145500">MENFVLYDEIGKGNQRVVYKGRRKGTIKYVAIHCIEKSKRHQLQNSVRISHQLNHPNIVHFYEWYETSNHFWLVVELCTGGSLQTVLQQDIVLPEKTIRSFGKDLVSGLLYLHSLDIVYCDLSPQKIILDSNGTLKYSNFSLSCLRGEDFDETIKMSSVSYKAPEVIDGHLVSLEADLWSLGCLLYQMFTGNTPFHASSYEKICEKIRNQTIVYPIQNLNGSSIKATENLYTLIAGLLQKDPTKRIDWFDLCLHPFWEGELSHLTDIVEHLKTSQQLHFQDSLCNDSSQLETLDANLDLSQSCIENDSLLSHKSFHQDFDAFNNVLDIPPEEKLNLLSLESDNNFNIAKGTYILSKNDDELDELNAASDNLDTNDYLDQINTNTQNSLESTKENSKVDLFKSNSTTSKQSDGFIGLNLNVIDHLYHSSDLTVTPIAENSKLLKLSLLKWDVSSLGFTTVSLQVLQDSSKDYIKQYLNVVFDTFFKFHKSQEKVSIRSKLNLLAYLIAIAKVRELSNLILEEHHQKYLLKELKHSQNIEVKIRIGRLLGVIGSCSSFISPSFNMSEIFNISADQIKQNFRLSHIKQSFLPVIGEFLFFAATQEETESKVLHQWEPSGAVFTIINKCLQQSDDHIARHIAAKIIENVTTTTGRYCKKFLTNEVGLGLWNLYSHATTDIEKATAASALTHLSMHSPAIMQHVSDRAGFNVFQEALFTGVLQSQISFVTIFVTLLSSSIHFKRIMQEDGFLRRIIQNLDSPSFILQAKIYLLLCEMISRSHETLLNSCELKLIGHLEKNARKAATSEHNETSEYAHKCLGVLANTIVTILPSVFEGILHILEVVTGRHHPNPAQTKQLRSHLPLMTIALHLVTSSLFRKKIIKSIDFIQYIGKILQMVNKIGIGEINLSGANIVTLAENLTSDVFSVVEAIGQHPLILLENISDIVNHILPMLILFRKSDDGNLRMLSCRLFTNIASIYLEKEDDATPRQTNVDILIKIIENTFVNEIEDFLLDQDPLPSYCLRLVLLCAERSPHVINGMLKEKVISTLLHILETHQNETGNSTLLSAIGLLNLFIMKKELDFSWLCNLGLIEYLTSAFMEVASSKEDDTSLLLQLLDTIHQIYKKIETAVKSVLLNKYQSSSNKDLSLEKNNVEKLLKQSKGLCELNGIFVNLLVFDDDDIKEWACRCLYLSAELFGGSNDSWFTNNNVVIFFQAISSSNRKRQKILLRVIKRYVTSNAALKEKFKSSFNEIQPILENLIRIEPRDSDDKFVKDVSNDLLKIFFS</sequence>
<dbReference type="PANTHER" id="PTHR46240">
    <property type="entry name" value="SER/THR PROTEIN KINASE ULK4"/>
    <property type="match status" value="1"/>
</dbReference>
<reference evidence="3" key="1">
    <citation type="submission" date="2025-08" db="UniProtKB">
        <authorList>
            <consortium name="RefSeq"/>
        </authorList>
    </citation>
    <scope>IDENTIFICATION</scope>
</reference>
<feature type="domain" description="Protein kinase" evidence="1">
    <location>
        <begin position="4"/>
        <end position="257"/>
    </location>
</feature>
<proteinExistence type="predicted"/>
<protein>
    <submittedName>
        <fullName evidence="3">Serine/threonine-protein kinase ULK4-like isoform X1</fullName>
    </submittedName>
</protein>
<dbReference type="PROSITE" id="PS50011">
    <property type="entry name" value="PROTEIN_KINASE_DOM"/>
    <property type="match status" value="1"/>
</dbReference>
<dbReference type="InterPro" id="IPR016024">
    <property type="entry name" value="ARM-type_fold"/>
</dbReference>
<name>A0ABM4DLL2_HYDVU</name>
<dbReference type="SUPFAM" id="SSF56112">
    <property type="entry name" value="Protein kinase-like (PK-like)"/>
    <property type="match status" value="1"/>
</dbReference>
<organism evidence="2 3">
    <name type="scientific">Hydra vulgaris</name>
    <name type="common">Hydra</name>
    <name type="synonym">Hydra attenuata</name>
    <dbReference type="NCBI Taxonomy" id="6087"/>
    <lineage>
        <taxon>Eukaryota</taxon>
        <taxon>Metazoa</taxon>
        <taxon>Cnidaria</taxon>
        <taxon>Hydrozoa</taxon>
        <taxon>Hydroidolina</taxon>
        <taxon>Anthoathecata</taxon>
        <taxon>Aplanulata</taxon>
        <taxon>Hydridae</taxon>
        <taxon>Hydra</taxon>
    </lineage>
</organism>
<gene>
    <name evidence="3" type="primary">LOC136072007</name>
</gene>
<dbReference type="InterPro" id="IPR000719">
    <property type="entry name" value="Prot_kinase_dom"/>
</dbReference>
<evidence type="ECO:0000313" key="3">
    <source>
        <dbReference type="RefSeq" id="XP_065675435.1"/>
    </source>
</evidence>
<dbReference type="InterPro" id="IPR011009">
    <property type="entry name" value="Kinase-like_dom_sf"/>
</dbReference>
<dbReference type="InterPro" id="IPR011989">
    <property type="entry name" value="ARM-like"/>
</dbReference>
<dbReference type="Proteomes" id="UP001652625">
    <property type="component" value="Chromosome 15"/>
</dbReference>
<keyword evidence="2" id="KW-1185">Reference proteome</keyword>
<dbReference type="RefSeq" id="XP_065675435.1">
    <property type="nucleotide sequence ID" value="XM_065819363.1"/>
</dbReference>
<evidence type="ECO:0000313" key="2">
    <source>
        <dbReference type="Proteomes" id="UP001652625"/>
    </source>
</evidence>
<evidence type="ECO:0000259" key="1">
    <source>
        <dbReference type="PROSITE" id="PS50011"/>
    </source>
</evidence>
<dbReference type="Gene3D" id="1.25.10.10">
    <property type="entry name" value="Leucine-rich Repeat Variant"/>
    <property type="match status" value="2"/>
</dbReference>
<dbReference type="Gene3D" id="1.10.510.10">
    <property type="entry name" value="Transferase(Phosphotransferase) domain 1"/>
    <property type="match status" value="1"/>
</dbReference>
<dbReference type="GeneID" id="136072007"/>
<dbReference type="PANTHER" id="PTHR46240:SF1">
    <property type="entry name" value="SERINE_THREONINE-PROTEIN KINASE ULK4"/>
    <property type="match status" value="1"/>
</dbReference>